<gene>
    <name evidence="2" type="ORF">EDD54_2798</name>
</gene>
<dbReference type="Pfam" id="PF01425">
    <property type="entry name" value="Amidase"/>
    <property type="match status" value="1"/>
</dbReference>
<organism evidence="2 3">
    <name type="scientific">Oharaeibacter diazotrophicus</name>
    <dbReference type="NCBI Taxonomy" id="1920512"/>
    <lineage>
        <taxon>Bacteria</taxon>
        <taxon>Pseudomonadati</taxon>
        <taxon>Pseudomonadota</taxon>
        <taxon>Alphaproteobacteria</taxon>
        <taxon>Hyphomicrobiales</taxon>
        <taxon>Pleomorphomonadaceae</taxon>
        <taxon>Oharaeibacter</taxon>
    </lineage>
</organism>
<dbReference type="AlphaFoldDB" id="A0A4R6RDL0"/>
<dbReference type="Gene3D" id="3.90.1300.10">
    <property type="entry name" value="Amidase signature (AS) domain"/>
    <property type="match status" value="1"/>
</dbReference>
<accession>A0A4R6RDL0</accession>
<protein>
    <submittedName>
        <fullName evidence="2">Aspartyl-tRNA(Asn)/glutamyl-tRNA(Gln) amidotransferase subunit A</fullName>
    </submittedName>
</protein>
<keyword evidence="3" id="KW-1185">Reference proteome</keyword>
<dbReference type="OrthoDB" id="9811471at2"/>
<dbReference type="RefSeq" id="WP_126540150.1">
    <property type="nucleotide sequence ID" value="NZ_BSPM01000002.1"/>
</dbReference>
<evidence type="ECO:0000259" key="1">
    <source>
        <dbReference type="Pfam" id="PF01425"/>
    </source>
</evidence>
<dbReference type="InterPro" id="IPR000120">
    <property type="entry name" value="Amidase"/>
</dbReference>
<keyword evidence="2" id="KW-0808">Transferase</keyword>
<dbReference type="SUPFAM" id="SSF75304">
    <property type="entry name" value="Amidase signature (AS) enzymes"/>
    <property type="match status" value="1"/>
</dbReference>
<proteinExistence type="predicted"/>
<sequence length="469" mass="47352">MSAPAPLAAGRDDRSAEAAVADALARIDRLDPLLHAFVRVDPERALADARRLDRRAALGVPKGPLFGVPVAIKDVLDVAGAPTGGGSLTRVGAAVAARSAAAVERLEAAGAVVVGKTATVEYAFGGWGTNETLGTPLNPWDTATPLVPGGSSNGSGVAVAAGLVPLALGTDTGGSIRLPASFCGVVGLKTTAGLVDKRGAMTLSTPLDTVGPLARRVADAALALSVLADPERLAGGGPAALVARDGLAALAAGDELAALAAGAVPSPRGLRIGIVENLGVALHPDTAATFRAMLDVLARAGAVLVPVDLGRSMADFAAPCGQLLAVEAYMNFGAFAEEEPNRLGPAVRRRMLDGKRLPAPDFLRTLADRDAARRRVAALFERVDAIVTPTTAHPAIPLAGHDPDASPAVLTRFANFVDLAAVSVSCGLSADGLPIGVQVNVPGFHEIRALAIAAVLEDTAGPFICPLAM</sequence>
<dbReference type="PANTHER" id="PTHR11895">
    <property type="entry name" value="TRANSAMIDASE"/>
    <property type="match status" value="1"/>
</dbReference>
<dbReference type="GO" id="GO:0016740">
    <property type="term" value="F:transferase activity"/>
    <property type="evidence" value="ECO:0007669"/>
    <property type="project" value="UniProtKB-KW"/>
</dbReference>
<feature type="domain" description="Amidase" evidence="1">
    <location>
        <begin position="19"/>
        <end position="446"/>
    </location>
</feature>
<name>A0A4R6RDL0_9HYPH</name>
<dbReference type="InterPro" id="IPR023631">
    <property type="entry name" value="Amidase_dom"/>
</dbReference>
<reference evidence="2 3" key="1">
    <citation type="submission" date="2019-03" db="EMBL/GenBank/DDBJ databases">
        <title>Genomic Encyclopedia of Type Strains, Phase IV (KMG-IV): sequencing the most valuable type-strain genomes for metagenomic binning, comparative biology and taxonomic classification.</title>
        <authorList>
            <person name="Goeker M."/>
        </authorList>
    </citation>
    <scope>NUCLEOTIDE SEQUENCE [LARGE SCALE GENOMIC DNA]</scope>
    <source>
        <strain evidence="2 3">DSM 102969</strain>
    </source>
</reference>
<evidence type="ECO:0000313" key="3">
    <source>
        <dbReference type="Proteomes" id="UP000294547"/>
    </source>
</evidence>
<evidence type="ECO:0000313" key="2">
    <source>
        <dbReference type="EMBL" id="TDP84194.1"/>
    </source>
</evidence>
<comment type="caution">
    <text evidence="2">The sequence shown here is derived from an EMBL/GenBank/DDBJ whole genome shotgun (WGS) entry which is preliminary data.</text>
</comment>
<dbReference type="EMBL" id="SNXY01000008">
    <property type="protein sequence ID" value="TDP84194.1"/>
    <property type="molecule type" value="Genomic_DNA"/>
</dbReference>
<dbReference type="Proteomes" id="UP000294547">
    <property type="component" value="Unassembled WGS sequence"/>
</dbReference>
<dbReference type="PANTHER" id="PTHR11895:SF176">
    <property type="entry name" value="AMIDASE AMID-RELATED"/>
    <property type="match status" value="1"/>
</dbReference>
<dbReference type="InterPro" id="IPR036928">
    <property type="entry name" value="AS_sf"/>
</dbReference>